<feature type="compositionally biased region" description="Polar residues" evidence="1">
    <location>
        <begin position="14"/>
        <end position="27"/>
    </location>
</feature>
<evidence type="ECO:0000256" key="1">
    <source>
        <dbReference type="SAM" id="MobiDB-lite"/>
    </source>
</evidence>
<feature type="region of interest" description="Disordered" evidence="1">
    <location>
        <begin position="1"/>
        <end position="27"/>
    </location>
</feature>
<sequence>MRNTRPCGVAGDTSGANSESGSSLNKLPLQFTTIVPGATGTDLPLRKWA</sequence>
<evidence type="ECO:0000313" key="2">
    <source>
        <dbReference type="EMBL" id="SPF28734.1"/>
    </source>
</evidence>
<dbReference type="EMBL" id="OMKW01000001">
    <property type="protein sequence ID" value="SPF28734.1"/>
    <property type="molecule type" value="Genomic_DNA"/>
</dbReference>
<name>A0A2R8A932_9RHOB</name>
<dbReference type="AlphaFoldDB" id="A0A2R8A932"/>
<accession>A0A2R8A932</accession>
<proteinExistence type="predicted"/>
<gene>
    <name evidence="2" type="ORF">POI8812_01037</name>
</gene>
<reference evidence="2 3" key="1">
    <citation type="submission" date="2018-03" db="EMBL/GenBank/DDBJ databases">
        <authorList>
            <person name="Keele B.F."/>
        </authorList>
    </citation>
    <scope>NUCLEOTIDE SEQUENCE [LARGE SCALE GENOMIC DNA]</scope>
    <source>
        <strain evidence="2 3">CeCT 8812</strain>
    </source>
</reference>
<keyword evidence="3" id="KW-1185">Reference proteome</keyword>
<dbReference type="Proteomes" id="UP000244932">
    <property type="component" value="Unassembled WGS sequence"/>
</dbReference>
<protein>
    <submittedName>
        <fullName evidence="2">Uncharacterized protein</fullName>
    </submittedName>
</protein>
<organism evidence="2 3">
    <name type="scientific">Pontivivens insulae</name>
    <dbReference type="NCBI Taxonomy" id="1639689"/>
    <lineage>
        <taxon>Bacteria</taxon>
        <taxon>Pseudomonadati</taxon>
        <taxon>Pseudomonadota</taxon>
        <taxon>Alphaproteobacteria</taxon>
        <taxon>Rhodobacterales</taxon>
        <taxon>Paracoccaceae</taxon>
        <taxon>Pontivivens</taxon>
    </lineage>
</organism>
<evidence type="ECO:0000313" key="3">
    <source>
        <dbReference type="Proteomes" id="UP000244932"/>
    </source>
</evidence>
<dbReference type="RefSeq" id="WP_162844882.1">
    <property type="nucleotide sequence ID" value="NZ_OMKW01000001.1"/>
</dbReference>